<gene>
    <name evidence="10" type="primary">MED18</name>
    <name evidence="11" type="ORF">AGLY_007817</name>
</gene>
<dbReference type="PANTHER" id="PTHR13321:SF2">
    <property type="entry name" value="MEDIATOR OF RNA POLYMERASE II TRANSCRIPTION SUBUNIT 18"/>
    <property type="match status" value="1"/>
</dbReference>
<keyword evidence="6 10" id="KW-0804">Transcription</keyword>
<evidence type="ECO:0000256" key="8">
    <source>
        <dbReference type="ARBA" id="ARBA00025687"/>
    </source>
</evidence>
<organism evidence="11 12">
    <name type="scientific">Aphis glycines</name>
    <name type="common">Soybean aphid</name>
    <dbReference type="NCBI Taxonomy" id="307491"/>
    <lineage>
        <taxon>Eukaryota</taxon>
        <taxon>Metazoa</taxon>
        <taxon>Ecdysozoa</taxon>
        <taxon>Arthropoda</taxon>
        <taxon>Hexapoda</taxon>
        <taxon>Insecta</taxon>
        <taxon>Pterygota</taxon>
        <taxon>Neoptera</taxon>
        <taxon>Paraneoptera</taxon>
        <taxon>Hemiptera</taxon>
        <taxon>Sternorrhyncha</taxon>
        <taxon>Aphidomorpha</taxon>
        <taxon>Aphidoidea</taxon>
        <taxon>Aphididae</taxon>
        <taxon>Aphidini</taxon>
        <taxon>Aphis</taxon>
        <taxon>Aphis</taxon>
    </lineage>
</organism>
<proteinExistence type="inferred from homology"/>
<evidence type="ECO:0000256" key="1">
    <source>
        <dbReference type="ARBA" id="ARBA00004123"/>
    </source>
</evidence>
<evidence type="ECO:0000256" key="10">
    <source>
        <dbReference type="RuleBase" id="RU364150"/>
    </source>
</evidence>
<dbReference type="AlphaFoldDB" id="A0A6G0TQD4"/>
<evidence type="ECO:0000256" key="3">
    <source>
        <dbReference type="ARBA" id="ARBA00019612"/>
    </source>
</evidence>
<sequence length="348" mass="39440">MEDYARIVFHSFQEILFVEIKINVSYLKHFVTPTNKSSSNMEAVKEAPIPAMDSLTAAMKNNIVPNQEYLLQGSVLDSAVEVLLHRLRGLCDNVDSGPETFHDHEMCFSIRSVTPQPLTLRVRRAIDYLDMPYQLRYIGQPELGDKSRPTILRNSIDVATTPTIVDFLTEMGFRMDFEYILRGYMFRKGRMKITVSKIFKMMVVGKPAPESVDPISQSYLVELSVLAPSNQDAIAEDMRVFAEQLKPLVHLEKVDYKRLTQPPIGIFEVYLETLKIKCFINKKKKELAVEGVLKVVTISDDDGPSLSLKLSITHSGFKELRSKEFSSLNGNTKLESGVMFSFISILLS</sequence>
<keyword evidence="12" id="KW-1185">Reference proteome</keyword>
<protein>
    <recommendedName>
        <fullName evidence="3 10">Mediator of RNA polymerase II transcription subunit 18</fullName>
    </recommendedName>
    <alternativeName>
        <fullName evidence="9 10">Mediator complex subunit 18</fullName>
    </alternativeName>
</protein>
<comment type="subunit">
    <text evidence="10">Component of the Mediator complex.</text>
</comment>
<dbReference type="Pfam" id="PF09637">
    <property type="entry name" value="Med18"/>
    <property type="match status" value="2"/>
</dbReference>
<evidence type="ECO:0000256" key="4">
    <source>
        <dbReference type="ARBA" id="ARBA00023015"/>
    </source>
</evidence>
<dbReference type="GO" id="GO:0006369">
    <property type="term" value="P:termination of RNA polymerase II transcription"/>
    <property type="evidence" value="ECO:0007669"/>
    <property type="project" value="TreeGrafter"/>
</dbReference>
<comment type="caution">
    <text evidence="11">The sequence shown here is derived from an EMBL/GenBank/DDBJ whole genome shotgun (WGS) entry which is preliminary data.</text>
</comment>
<dbReference type="EMBL" id="VYZN01000025">
    <property type="protein sequence ID" value="KAE9535916.1"/>
    <property type="molecule type" value="Genomic_DNA"/>
</dbReference>
<dbReference type="InterPro" id="IPR019095">
    <property type="entry name" value="Mediator_Med18"/>
</dbReference>
<name>A0A6G0TQD4_APHGL</name>
<dbReference type="OrthoDB" id="10018982at2759"/>
<evidence type="ECO:0000256" key="5">
    <source>
        <dbReference type="ARBA" id="ARBA00023159"/>
    </source>
</evidence>
<dbReference type="GO" id="GO:0016592">
    <property type="term" value="C:mediator complex"/>
    <property type="evidence" value="ECO:0007669"/>
    <property type="project" value="InterPro"/>
</dbReference>
<dbReference type="GO" id="GO:0070847">
    <property type="term" value="C:core mediator complex"/>
    <property type="evidence" value="ECO:0007669"/>
    <property type="project" value="TreeGrafter"/>
</dbReference>
<evidence type="ECO:0000256" key="6">
    <source>
        <dbReference type="ARBA" id="ARBA00023163"/>
    </source>
</evidence>
<dbReference type="PANTHER" id="PTHR13321">
    <property type="entry name" value="MEDIATOR OF RNA POLYMERASE II TRANSCRIPTION, SUBUNIT 18"/>
    <property type="match status" value="1"/>
</dbReference>
<dbReference type="GO" id="GO:0006357">
    <property type="term" value="P:regulation of transcription by RNA polymerase II"/>
    <property type="evidence" value="ECO:0007669"/>
    <property type="project" value="InterPro"/>
</dbReference>
<comment type="similarity">
    <text evidence="2 10">Belongs to the Mediator complex subunit 18 family.</text>
</comment>
<dbReference type="GO" id="GO:0003712">
    <property type="term" value="F:transcription coregulator activity"/>
    <property type="evidence" value="ECO:0007669"/>
    <property type="project" value="InterPro"/>
</dbReference>
<keyword evidence="5 10" id="KW-0010">Activator</keyword>
<accession>A0A6G0TQD4</accession>
<keyword evidence="7 10" id="KW-0539">Nucleus</keyword>
<evidence type="ECO:0000256" key="7">
    <source>
        <dbReference type="ARBA" id="ARBA00023242"/>
    </source>
</evidence>
<evidence type="ECO:0000256" key="2">
    <source>
        <dbReference type="ARBA" id="ARBA00009814"/>
    </source>
</evidence>
<dbReference type="FunFam" id="2.40.320.10:FF:000001">
    <property type="entry name" value="Mediator of RNA polymerase II transcription subunit 18"/>
    <property type="match status" value="1"/>
</dbReference>
<comment type="subcellular location">
    <subcellularLocation>
        <location evidence="1 10">Nucleus</location>
    </subcellularLocation>
</comment>
<dbReference type="Proteomes" id="UP000475862">
    <property type="component" value="Unassembled WGS sequence"/>
</dbReference>
<keyword evidence="4 10" id="KW-0805">Transcription regulation</keyword>
<evidence type="ECO:0000313" key="11">
    <source>
        <dbReference type="EMBL" id="KAE9535916.1"/>
    </source>
</evidence>
<evidence type="ECO:0000256" key="9">
    <source>
        <dbReference type="ARBA" id="ARBA00032012"/>
    </source>
</evidence>
<evidence type="ECO:0000313" key="12">
    <source>
        <dbReference type="Proteomes" id="UP000475862"/>
    </source>
</evidence>
<reference evidence="11 12" key="1">
    <citation type="submission" date="2019-08" db="EMBL/GenBank/DDBJ databases">
        <title>The genome of the soybean aphid Biotype 1, its phylome, world population structure and adaptation to the North American continent.</title>
        <authorList>
            <person name="Giordano R."/>
            <person name="Donthu R.K."/>
            <person name="Hernandez A.G."/>
            <person name="Wright C.L."/>
            <person name="Zimin A.V."/>
        </authorList>
    </citation>
    <scope>NUCLEOTIDE SEQUENCE [LARGE SCALE GENOMIC DNA]</scope>
    <source>
        <tissue evidence="11">Whole aphids</tissue>
    </source>
</reference>
<comment type="function">
    <text evidence="8 10">Component of the Mediator complex, a coactivator involved in the regulated transcription of nearly all RNA polymerase II-dependent genes. Mediator functions as a bridge to convey information from gene-specific regulatory proteins to the basal RNA polymerase II transcription machinery. Mediator is recruited to promoters by direct interactions with regulatory proteins and serves as a scaffold for the assembly of a functional preinitiation complex with RNA polymerase II and the general transcription factors.</text>
</comment>
<dbReference type="Gene3D" id="2.40.320.10">
    <property type="entry name" value="Hypothetical Protein Pfu-838710-001"/>
    <property type="match status" value="1"/>
</dbReference>